<name>A0AAE5SYA5_STACR</name>
<evidence type="ECO:0000313" key="3">
    <source>
        <dbReference type="EMBL" id="PTG12982.1"/>
    </source>
</evidence>
<evidence type="ECO:0000259" key="2">
    <source>
        <dbReference type="Pfam" id="PF01370"/>
    </source>
</evidence>
<accession>A0AAE5SYA5</accession>
<dbReference type="RefSeq" id="WP_107360723.1">
    <property type="nucleotide sequence ID" value="NZ_JAHSUP010000017.1"/>
</dbReference>
<dbReference type="Gene3D" id="3.40.50.720">
    <property type="entry name" value="NAD(P)-binding Rossmann-like Domain"/>
    <property type="match status" value="1"/>
</dbReference>
<reference evidence="3 4" key="1">
    <citation type="journal article" date="2016" name="Front. Microbiol.">
        <title>Comprehensive Phylogenetic Analysis of Bovine Non-aureus Staphylococci Species Based on Whole-Genome Sequencing.</title>
        <authorList>
            <person name="Naushad S."/>
            <person name="Barkema H.W."/>
            <person name="Luby C."/>
            <person name="Condas L.A."/>
            <person name="Nobrega D.B."/>
            <person name="Carson D.A."/>
            <person name="De Buck J."/>
        </authorList>
    </citation>
    <scope>NUCLEOTIDE SEQUENCE [LARGE SCALE GENOMIC DNA]</scope>
    <source>
        <strain evidence="3 4">SNUC 505</strain>
    </source>
</reference>
<evidence type="ECO:0000313" key="4">
    <source>
        <dbReference type="Proteomes" id="UP000242704"/>
    </source>
</evidence>
<sequence>MKTLLITGKNGYVANHLAQDLGGKYRILRTDVKTNAWEQEDWSQVDVVIHAAALVHNNQPDATMEDYMKVNYALTKNIEQKAKASGVKQFIFMSTANVYGLTGQVGKPVMIMSETPIQPRTAYGISKWYAEGALNELASVEFKVAHLRPPMIYGPGAPGNFSRLEKVAKRLPIIPDIQNQRSAIFIKHFTQFVETLIQSENGGVYHPQDGFDLNTTRVIQTIRKIQGKKTLTIPLPNRLIKSLNRVGIARKLYGNLKYDLHIDEVSLDYPQKDFYTVMALTLNHQ</sequence>
<protein>
    <submittedName>
        <fullName evidence="3">UDP-glucose 4-epimerase</fullName>
    </submittedName>
</protein>
<dbReference type="Proteomes" id="UP000242704">
    <property type="component" value="Unassembled WGS sequence"/>
</dbReference>
<gene>
    <name evidence="3" type="ORF">BU653_08200</name>
</gene>
<dbReference type="InterPro" id="IPR036291">
    <property type="entry name" value="NAD(P)-bd_dom_sf"/>
</dbReference>
<dbReference type="Pfam" id="PF01370">
    <property type="entry name" value="Epimerase"/>
    <property type="match status" value="1"/>
</dbReference>
<dbReference type="SUPFAM" id="SSF51735">
    <property type="entry name" value="NAD(P)-binding Rossmann-fold domains"/>
    <property type="match status" value="1"/>
</dbReference>
<organism evidence="3 4">
    <name type="scientific">Staphylococcus chromogenes</name>
    <name type="common">Staphylococcus hyicus subsp. chromogenes</name>
    <dbReference type="NCBI Taxonomy" id="46126"/>
    <lineage>
        <taxon>Bacteria</taxon>
        <taxon>Bacillati</taxon>
        <taxon>Bacillota</taxon>
        <taxon>Bacilli</taxon>
        <taxon>Bacillales</taxon>
        <taxon>Staphylococcaceae</taxon>
        <taxon>Staphylococcus</taxon>
    </lineage>
</organism>
<dbReference type="AlphaFoldDB" id="A0AAE5SYA5"/>
<dbReference type="PANTHER" id="PTHR43000">
    <property type="entry name" value="DTDP-D-GLUCOSE 4,6-DEHYDRATASE-RELATED"/>
    <property type="match status" value="1"/>
</dbReference>
<dbReference type="InterPro" id="IPR001509">
    <property type="entry name" value="Epimerase_deHydtase"/>
</dbReference>
<comment type="similarity">
    <text evidence="1">Belongs to the NAD(P)-dependent epimerase/dehydratase family.</text>
</comment>
<feature type="domain" description="NAD-dependent epimerase/dehydratase" evidence="2">
    <location>
        <begin position="5"/>
        <end position="186"/>
    </location>
</feature>
<proteinExistence type="inferred from homology"/>
<dbReference type="EMBL" id="PZBZ01000042">
    <property type="protein sequence ID" value="PTG12982.1"/>
    <property type="molecule type" value="Genomic_DNA"/>
</dbReference>
<evidence type="ECO:0000256" key="1">
    <source>
        <dbReference type="ARBA" id="ARBA00007637"/>
    </source>
</evidence>
<comment type="caution">
    <text evidence="3">The sequence shown here is derived from an EMBL/GenBank/DDBJ whole genome shotgun (WGS) entry which is preliminary data.</text>
</comment>